<protein>
    <submittedName>
        <fullName evidence="3">G-protein coupled receptors family 1 profile domain-containing protein</fullName>
    </submittedName>
</protein>
<reference evidence="3" key="1">
    <citation type="submission" date="2022-11" db="UniProtKB">
        <authorList>
            <consortium name="WormBaseParasite"/>
        </authorList>
    </citation>
    <scope>IDENTIFICATION</scope>
</reference>
<feature type="transmembrane region" description="Helical" evidence="1">
    <location>
        <begin position="20"/>
        <end position="43"/>
    </location>
</feature>
<keyword evidence="1" id="KW-0472">Membrane</keyword>
<dbReference type="AlphaFoldDB" id="A0A915IB38"/>
<evidence type="ECO:0000313" key="2">
    <source>
        <dbReference type="Proteomes" id="UP000887565"/>
    </source>
</evidence>
<evidence type="ECO:0000313" key="3">
    <source>
        <dbReference type="WBParaSite" id="nRc.2.0.1.t11102-RA"/>
    </source>
</evidence>
<dbReference type="WBParaSite" id="nRc.2.0.1.t11102-RA">
    <property type="protein sequence ID" value="nRc.2.0.1.t11102-RA"/>
    <property type="gene ID" value="nRc.2.0.1.g11102"/>
</dbReference>
<sequence length="107" mass="12075">MSNSGNCTTKSSYPVEMIVIYSYEFILIGGLSFLSNLLLLFHLVSDKIYRKTTTFMILLSIGDTINGLALSISGLWRLIFAYNGMFNSLCPVYMCYLRFTSLWVVGT</sequence>
<evidence type="ECO:0000256" key="1">
    <source>
        <dbReference type="SAM" id="Phobius"/>
    </source>
</evidence>
<accession>A0A915IB38</accession>
<proteinExistence type="predicted"/>
<keyword evidence="2" id="KW-1185">Reference proteome</keyword>
<organism evidence="2 3">
    <name type="scientific">Romanomermis culicivorax</name>
    <name type="common">Nematode worm</name>
    <dbReference type="NCBI Taxonomy" id="13658"/>
    <lineage>
        <taxon>Eukaryota</taxon>
        <taxon>Metazoa</taxon>
        <taxon>Ecdysozoa</taxon>
        <taxon>Nematoda</taxon>
        <taxon>Enoplea</taxon>
        <taxon>Dorylaimia</taxon>
        <taxon>Mermithida</taxon>
        <taxon>Mermithoidea</taxon>
        <taxon>Mermithidae</taxon>
        <taxon>Romanomermis</taxon>
    </lineage>
</organism>
<name>A0A915IB38_ROMCU</name>
<feature type="transmembrane region" description="Helical" evidence="1">
    <location>
        <begin position="55"/>
        <end position="79"/>
    </location>
</feature>
<keyword evidence="1" id="KW-0812">Transmembrane</keyword>
<keyword evidence="1" id="KW-1133">Transmembrane helix</keyword>
<dbReference type="Proteomes" id="UP000887565">
    <property type="component" value="Unplaced"/>
</dbReference>